<evidence type="ECO:0000313" key="1">
    <source>
        <dbReference type="EMBL" id="CDW35250.1"/>
    </source>
</evidence>
<accession>A0A0K2UAY6</accession>
<organism evidence="1">
    <name type="scientific">Lepeophtheirus salmonis</name>
    <name type="common">Salmon louse</name>
    <name type="synonym">Caligus salmonis</name>
    <dbReference type="NCBI Taxonomy" id="72036"/>
    <lineage>
        <taxon>Eukaryota</taxon>
        <taxon>Metazoa</taxon>
        <taxon>Ecdysozoa</taxon>
        <taxon>Arthropoda</taxon>
        <taxon>Crustacea</taxon>
        <taxon>Multicrustacea</taxon>
        <taxon>Hexanauplia</taxon>
        <taxon>Copepoda</taxon>
        <taxon>Siphonostomatoida</taxon>
        <taxon>Caligidae</taxon>
        <taxon>Lepeophtheirus</taxon>
    </lineage>
</organism>
<proteinExistence type="predicted"/>
<dbReference type="AlphaFoldDB" id="A0A0K2UAY6"/>
<protein>
    <submittedName>
        <fullName evidence="1">Uncharacterized protein</fullName>
    </submittedName>
</protein>
<sequence>MAKLSYQWTSVYKVHELYYAKRKKLLNRILFHNYADESIHQIWFGIKKNHRKLNEMLLYLLCKIRKKDSDG</sequence>
<reference evidence="1" key="1">
    <citation type="submission" date="2014-05" db="EMBL/GenBank/DDBJ databases">
        <authorList>
            <person name="Chronopoulou M."/>
        </authorList>
    </citation>
    <scope>NUCLEOTIDE SEQUENCE</scope>
    <source>
        <tissue evidence="1">Whole organism</tissue>
    </source>
</reference>
<name>A0A0K2UAY6_LEPSM</name>
<dbReference type="EMBL" id="HACA01017889">
    <property type="protein sequence ID" value="CDW35250.1"/>
    <property type="molecule type" value="Transcribed_RNA"/>
</dbReference>